<sequence length="72" mass="7703">MATTQGTRPLLITTLATDLRSAQARIDDAYRERSLRVFAAKRQGMTNIEIGVSLGLTEGAVRAIIKAGADLS</sequence>
<keyword evidence="2" id="KW-1185">Reference proteome</keyword>
<name>A0A6G8R2D8_9CAUD</name>
<accession>A0A6G8R2D8</accession>
<dbReference type="KEGG" id="vg:55816759"/>
<evidence type="ECO:0000313" key="2">
    <source>
        <dbReference type="Proteomes" id="UP000500909"/>
    </source>
</evidence>
<gene>
    <name evidence="1" type="primary">38</name>
    <name evidence="1" type="ORF">SEA_ABBA_38</name>
</gene>
<evidence type="ECO:0000313" key="1">
    <source>
        <dbReference type="EMBL" id="QIN94367.1"/>
    </source>
</evidence>
<proteinExistence type="predicted"/>
<protein>
    <submittedName>
        <fullName evidence="1">Helix-turn-helix DNA-binding domain protein</fullName>
    </submittedName>
</protein>
<reference evidence="1 2" key="1">
    <citation type="submission" date="2020-02" db="EMBL/GenBank/DDBJ databases">
        <authorList>
            <person name="Bojorquez D.A."/>
            <person name="Alcantara J.K.D.L."/>
            <person name="Arambulo J.M.L."/>
            <person name="Budzinski C.A."/>
            <person name="Campbell G.A."/>
            <person name="Dosanjh M.K."/>
            <person name="Gallardo M.A."/>
            <person name="Huang C."/>
            <person name="Nguyen N."/>
            <person name="Yee O.M."/>
            <person name="Ngo R.T."/>
            <person name="Kapinos A."/>
            <person name="Freise A.C."/>
            <person name="Reddi K."/>
            <person name="Moberg-Parker J."/>
            <person name="Garlena R.A."/>
            <person name="Russell D.A."/>
            <person name="Pope W.H."/>
            <person name="Jacobs-Sera D."/>
            <person name="Hatfull G.F."/>
        </authorList>
    </citation>
    <scope>NUCLEOTIDE SEQUENCE [LARGE SCALE GENOMIC DNA]</scope>
</reference>
<dbReference type="EMBL" id="MT024868">
    <property type="protein sequence ID" value="QIN94367.1"/>
    <property type="molecule type" value="Genomic_DNA"/>
</dbReference>
<dbReference type="RefSeq" id="YP_009887304.1">
    <property type="nucleotide sequence ID" value="NC_049498.1"/>
</dbReference>
<dbReference type="Proteomes" id="UP000500909">
    <property type="component" value="Segment"/>
</dbReference>
<organism evidence="1 2">
    <name type="scientific">Arthrobacter phage Abba</name>
    <dbReference type="NCBI Taxonomy" id="2713256"/>
    <lineage>
        <taxon>Viruses</taxon>
        <taxon>Duplodnaviria</taxon>
        <taxon>Heunggongvirae</taxon>
        <taxon>Uroviricota</taxon>
        <taxon>Caudoviricetes</taxon>
        <taxon>Berryhillviridae</taxon>
        <taxon>Ayohtrevirus</taxon>
        <taxon>Ayohtrevirus abba</taxon>
    </lineage>
</organism>
<dbReference type="GeneID" id="55816759"/>
<keyword evidence="1" id="KW-0238">DNA-binding</keyword>
<dbReference type="GO" id="GO:0003677">
    <property type="term" value="F:DNA binding"/>
    <property type="evidence" value="ECO:0007669"/>
    <property type="project" value="UniProtKB-KW"/>
</dbReference>